<evidence type="ECO:0000259" key="2">
    <source>
        <dbReference type="PROSITE" id="PS50940"/>
    </source>
</evidence>
<reference evidence="3" key="1">
    <citation type="submission" date="2021-03" db="EMBL/GenBank/DDBJ databases">
        <title>Chromosome level genome of the anhydrobiotic midge Polypedilum vanderplanki.</title>
        <authorList>
            <person name="Yoshida Y."/>
            <person name="Kikawada T."/>
            <person name="Gusev O."/>
        </authorList>
    </citation>
    <scope>NUCLEOTIDE SEQUENCE</scope>
    <source>
        <strain evidence="3">NIAS01</strain>
        <tissue evidence="3">Whole body or cell culture</tissue>
    </source>
</reference>
<proteinExistence type="predicted"/>
<dbReference type="Gene3D" id="2.170.140.10">
    <property type="entry name" value="Chitin binding domain"/>
    <property type="match status" value="1"/>
</dbReference>
<feature type="chain" id="PRO_5039934800" description="Chitin-binding type-2 domain-containing protein" evidence="1">
    <location>
        <begin position="21"/>
        <end position="85"/>
    </location>
</feature>
<keyword evidence="4" id="KW-1185">Reference proteome</keyword>
<dbReference type="SUPFAM" id="SSF57625">
    <property type="entry name" value="Invertebrate chitin-binding proteins"/>
    <property type="match status" value="1"/>
</dbReference>
<dbReference type="GO" id="GO:0008061">
    <property type="term" value="F:chitin binding"/>
    <property type="evidence" value="ECO:0007669"/>
    <property type="project" value="InterPro"/>
</dbReference>
<dbReference type="AlphaFoldDB" id="A0A9J6CBJ6"/>
<organism evidence="3 4">
    <name type="scientific">Polypedilum vanderplanki</name>
    <name type="common">Sleeping chironomid midge</name>
    <dbReference type="NCBI Taxonomy" id="319348"/>
    <lineage>
        <taxon>Eukaryota</taxon>
        <taxon>Metazoa</taxon>
        <taxon>Ecdysozoa</taxon>
        <taxon>Arthropoda</taxon>
        <taxon>Hexapoda</taxon>
        <taxon>Insecta</taxon>
        <taxon>Pterygota</taxon>
        <taxon>Neoptera</taxon>
        <taxon>Endopterygota</taxon>
        <taxon>Diptera</taxon>
        <taxon>Nematocera</taxon>
        <taxon>Chironomoidea</taxon>
        <taxon>Chironomidae</taxon>
        <taxon>Chironominae</taxon>
        <taxon>Polypedilum</taxon>
        <taxon>Polypedilum</taxon>
    </lineage>
</organism>
<sequence>MKIFLLFVVFLVSFTHFISAITDEDCVRLANENPLKLNRYYEKHENDCNKYYQCGRYGLVEFNCPESLHFDSVLHVCGRPREVTC</sequence>
<feature type="signal peptide" evidence="1">
    <location>
        <begin position="1"/>
        <end position="20"/>
    </location>
</feature>
<evidence type="ECO:0000256" key="1">
    <source>
        <dbReference type="SAM" id="SignalP"/>
    </source>
</evidence>
<feature type="domain" description="Chitin-binding type-2" evidence="2">
    <location>
        <begin position="23"/>
        <end position="85"/>
    </location>
</feature>
<dbReference type="Proteomes" id="UP001107558">
    <property type="component" value="Chromosome 2"/>
</dbReference>
<name>A0A9J6CBJ6_POLVA</name>
<accession>A0A9J6CBJ6</accession>
<dbReference type="InterPro" id="IPR036508">
    <property type="entry name" value="Chitin-bd_dom_sf"/>
</dbReference>
<protein>
    <recommendedName>
        <fullName evidence="2">Chitin-binding type-2 domain-containing protein</fullName>
    </recommendedName>
</protein>
<dbReference type="PROSITE" id="PS50940">
    <property type="entry name" value="CHIT_BIND_II"/>
    <property type="match status" value="1"/>
</dbReference>
<dbReference type="EMBL" id="JADBJN010000002">
    <property type="protein sequence ID" value="KAG5679285.1"/>
    <property type="molecule type" value="Genomic_DNA"/>
</dbReference>
<dbReference type="GO" id="GO:0005576">
    <property type="term" value="C:extracellular region"/>
    <property type="evidence" value="ECO:0007669"/>
    <property type="project" value="InterPro"/>
</dbReference>
<gene>
    <name evidence="3" type="ORF">PVAND_008864</name>
</gene>
<comment type="caution">
    <text evidence="3">The sequence shown here is derived from an EMBL/GenBank/DDBJ whole genome shotgun (WGS) entry which is preliminary data.</text>
</comment>
<dbReference type="InterPro" id="IPR002557">
    <property type="entry name" value="Chitin-bd_dom"/>
</dbReference>
<evidence type="ECO:0000313" key="3">
    <source>
        <dbReference type="EMBL" id="KAG5679285.1"/>
    </source>
</evidence>
<dbReference type="OrthoDB" id="6020543at2759"/>
<dbReference type="Pfam" id="PF01607">
    <property type="entry name" value="CBM_14"/>
    <property type="match status" value="1"/>
</dbReference>
<evidence type="ECO:0000313" key="4">
    <source>
        <dbReference type="Proteomes" id="UP001107558"/>
    </source>
</evidence>
<keyword evidence="1" id="KW-0732">Signal</keyword>